<gene>
    <name evidence="2" type="ORF">J0S82_018921</name>
</gene>
<dbReference type="Proteomes" id="UP000700334">
    <property type="component" value="Unassembled WGS sequence"/>
</dbReference>
<feature type="non-terminal residue" evidence="2">
    <location>
        <position position="1"/>
    </location>
</feature>
<dbReference type="AlphaFoldDB" id="A0A8J6ASL5"/>
<name>A0A8J6ASL5_GALPY</name>
<dbReference type="PANTHER" id="PTHR37875">
    <property type="entry name" value="HYPOTHETICAL PROTEIN LOC685964"/>
    <property type="match status" value="1"/>
</dbReference>
<evidence type="ECO:0000256" key="1">
    <source>
        <dbReference type="SAM" id="MobiDB-lite"/>
    </source>
</evidence>
<sequence>FSWLTETTTEFLKPWEITTLSSSLREQLPLQKSLVPTRSIPVRGFGAPDSSSVSRLRPPPPPSLSPESQLWELQLLNRRFPRPEASTGHPSTGLPQSPHLHHLAPGAPGSRGLPSGWQGVVTKGS</sequence>
<dbReference type="OrthoDB" id="9630190at2759"/>
<accession>A0A8J6ASL5</accession>
<protein>
    <submittedName>
        <fullName evidence="2">Uncharacterized protein</fullName>
    </submittedName>
</protein>
<feature type="region of interest" description="Disordered" evidence="1">
    <location>
        <begin position="35"/>
        <end position="125"/>
    </location>
</feature>
<dbReference type="InterPro" id="IPR038782">
    <property type="entry name" value="C3orf22"/>
</dbReference>
<comment type="caution">
    <text evidence="2">The sequence shown here is derived from an EMBL/GenBank/DDBJ whole genome shotgun (WGS) entry which is preliminary data.</text>
</comment>
<feature type="compositionally biased region" description="Low complexity" evidence="1">
    <location>
        <begin position="65"/>
        <end position="76"/>
    </location>
</feature>
<evidence type="ECO:0000313" key="2">
    <source>
        <dbReference type="EMBL" id="KAG8516274.1"/>
    </source>
</evidence>
<feature type="non-terminal residue" evidence="2">
    <location>
        <position position="125"/>
    </location>
</feature>
<reference evidence="2" key="1">
    <citation type="journal article" date="2021" name="Evol. Appl.">
        <title>The genome of the Pyrenean desman and the effects of bottlenecks and inbreeding on the genomic landscape of an endangered species.</title>
        <authorList>
            <person name="Escoda L."/>
            <person name="Castresana J."/>
        </authorList>
    </citation>
    <scope>NUCLEOTIDE SEQUENCE</scope>
    <source>
        <strain evidence="2">IBE-C5619</strain>
    </source>
</reference>
<proteinExistence type="predicted"/>
<keyword evidence="3" id="KW-1185">Reference proteome</keyword>
<dbReference type="EMBL" id="JAGFMF010011681">
    <property type="protein sequence ID" value="KAG8516274.1"/>
    <property type="molecule type" value="Genomic_DNA"/>
</dbReference>
<organism evidence="2 3">
    <name type="scientific">Galemys pyrenaicus</name>
    <name type="common">Iberian desman</name>
    <name type="synonym">Pyrenean desman</name>
    <dbReference type="NCBI Taxonomy" id="202257"/>
    <lineage>
        <taxon>Eukaryota</taxon>
        <taxon>Metazoa</taxon>
        <taxon>Chordata</taxon>
        <taxon>Craniata</taxon>
        <taxon>Vertebrata</taxon>
        <taxon>Euteleostomi</taxon>
        <taxon>Mammalia</taxon>
        <taxon>Eutheria</taxon>
        <taxon>Laurasiatheria</taxon>
        <taxon>Eulipotyphla</taxon>
        <taxon>Talpidae</taxon>
        <taxon>Galemys</taxon>
    </lineage>
</organism>
<evidence type="ECO:0000313" key="3">
    <source>
        <dbReference type="Proteomes" id="UP000700334"/>
    </source>
</evidence>
<dbReference type="PANTHER" id="PTHR37875:SF1">
    <property type="entry name" value="CHROMOSOME 3 OPEN READING FRAME 22"/>
    <property type="match status" value="1"/>
</dbReference>